<gene>
    <name evidence="1" type="ORF">LCGC14_2694930</name>
</gene>
<accession>A0A0F9C964</accession>
<dbReference type="AlphaFoldDB" id="A0A0F9C964"/>
<reference evidence="1" key="1">
    <citation type="journal article" date="2015" name="Nature">
        <title>Complex archaea that bridge the gap between prokaryotes and eukaryotes.</title>
        <authorList>
            <person name="Spang A."/>
            <person name="Saw J.H."/>
            <person name="Jorgensen S.L."/>
            <person name="Zaremba-Niedzwiedzka K."/>
            <person name="Martijn J."/>
            <person name="Lind A.E."/>
            <person name="van Eijk R."/>
            <person name="Schleper C."/>
            <person name="Guy L."/>
            <person name="Ettema T.J."/>
        </authorList>
    </citation>
    <scope>NUCLEOTIDE SEQUENCE</scope>
</reference>
<comment type="caution">
    <text evidence="1">The sequence shown here is derived from an EMBL/GenBank/DDBJ whole genome shotgun (WGS) entry which is preliminary data.</text>
</comment>
<protein>
    <submittedName>
        <fullName evidence="1">Uncharacterized protein</fullName>
    </submittedName>
</protein>
<evidence type="ECO:0000313" key="1">
    <source>
        <dbReference type="EMBL" id="KKK93236.1"/>
    </source>
</evidence>
<organism evidence="1">
    <name type="scientific">marine sediment metagenome</name>
    <dbReference type="NCBI Taxonomy" id="412755"/>
    <lineage>
        <taxon>unclassified sequences</taxon>
        <taxon>metagenomes</taxon>
        <taxon>ecological metagenomes</taxon>
    </lineage>
</organism>
<sequence>MNNQAWPWPFVDCLIQHFDLNECEAADLSDRAQRLLDASVGRPTSWKTVIIERLWVRANSLYNQGSPMQTTWDTLTRAKK</sequence>
<name>A0A0F9C964_9ZZZZ</name>
<proteinExistence type="predicted"/>
<dbReference type="EMBL" id="LAZR01047859">
    <property type="protein sequence ID" value="KKK93236.1"/>
    <property type="molecule type" value="Genomic_DNA"/>
</dbReference>